<dbReference type="AlphaFoldDB" id="A0A3B0B7U8"/>
<dbReference type="Proteomes" id="UP000282311">
    <property type="component" value="Unassembled WGS sequence"/>
</dbReference>
<reference evidence="1 2" key="1">
    <citation type="journal article" date="2007" name="Int. J. Syst. Evol. Microbiol.">
        <title>Paenibacillus ginsengarvi sp. nov., isolated from soil from ginseng cultivation.</title>
        <authorList>
            <person name="Yoon M.H."/>
            <person name="Ten L.N."/>
            <person name="Im W.T."/>
        </authorList>
    </citation>
    <scope>NUCLEOTIDE SEQUENCE [LARGE SCALE GENOMIC DNA]</scope>
    <source>
        <strain evidence="1 2">KCTC 13059</strain>
    </source>
</reference>
<accession>A0A3B0B7U8</accession>
<dbReference type="Gene3D" id="3.50.50.60">
    <property type="entry name" value="FAD/NAD(P)-binding domain"/>
    <property type="match status" value="1"/>
</dbReference>
<dbReference type="Pfam" id="PF12831">
    <property type="entry name" value="FAD_oxidored"/>
    <property type="match status" value="1"/>
</dbReference>
<dbReference type="GO" id="GO:0008734">
    <property type="term" value="F:L-aspartate oxidase activity"/>
    <property type="evidence" value="ECO:0007669"/>
    <property type="project" value="InterPro"/>
</dbReference>
<keyword evidence="2" id="KW-1185">Reference proteome</keyword>
<dbReference type="OrthoDB" id="615715at2"/>
<dbReference type="SUPFAM" id="SSF51905">
    <property type="entry name" value="FAD/NAD(P)-binding domain"/>
    <property type="match status" value="1"/>
</dbReference>
<protein>
    <submittedName>
        <fullName evidence="1">FAD-dependent oxidoreductase</fullName>
    </submittedName>
</protein>
<sequence>MKQQLHADIAVIGGGLGGFAAALAAASTGKKVILTEETDWIGGQITSQGVPPDEHRWIETAGCTRTYRQFRNGVRNYYRTHFPLTEQAKAAENLNPGNALVSKISHEPRTALAVMTEMAAPYVNSGRLVILLRHIAESADTEGDLVRSVTVRCLETGERTELVAPYVLDATECGDVLPLAGVEYVTGAESREQTGEPRALEGAPNPQEMQAITYCFAMDYMEGEDHTIEKPKDYDFWRNYRPDFWPSRMLDWIGPHPVTHEARQYVLFPEKDLFPLYNYRRIADKTNFVPGTYESDITIVNWPQNDYFIGPVIDVSEEEKERHLEAAKQLSLSLLYWMQTEAPRPDGGIGYPGLRLRKDVFGTADGLAKYPYIRESRRIRAEFTVLEQHITAPFHPEGRAEQFPDSVGVGYYAIDLHPSTGNRNYIHFSPLPFQIPLGSLIPVRVNNLLPANKNIGTTHITNGCYRLHPVEWNIGESAGLLAVYCLDKQVRPRDVRANPELLAEFQQFLVRQGIELAWEAR</sequence>
<proteinExistence type="predicted"/>
<gene>
    <name evidence="1" type="ORF">D7M11_30605</name>
</gene>
<dbReference type="InterPro" id="IPR005288">
    <property type="entry name" value="NadB"/>
</dbReference>
<comment type="caution">
    <text evidence="1">The sequence shown here is derived from an EMBL/GenBank/DDBJ whole genome shotgun (WGS) entry which is preliminary data.</text>
</comment>
<dbReference type="GO" id="GO:0009435">
    <property type="term" value="P:NAD+ biosynthetic process"/>
    <property type="evidence" value="ECO:0007669"/>
    <property type="project" value="InterPro"/>
</dbReference>
<evidence type="ECO:0000313" key="1">
    <source>
        <dbReference type="EMBL" id="RKN70105.1"/>
    </source>
</evidence>
<dbReference type="RefSeq" id="WP_120751084.1">
    <property type="nucleotide sequence ID" value="NZ_RBAH01000032.1"/>
</dbReference>
<dbReference type="PANTHER" id="PTHR42716">
    <property type="entry name" value="L-ASPARTATE OXIDASE"/>
    <property type="match status" value="1"/>
</dbReference>
<name>A0A3B0B7U8_9BACL</name>
<dbReference type="EMBL" id="RBAH01000032">
    <property type="protein sequence ID" value="RKN70105.1"/>
    <property type="molecule type" value="Genomic_DNA"/>
</dbReference>
<dbReference type="InterPro" id="IPR036188">
    <property type="entry name" value="FAD/NAD-bd_sf"/>
</dbReference>
<evidence type="ECO:0000313" key="2">
    <source>
        <dbReference type="Proteomes" id="UP000282311"/>
    </source>
</evidence>
<dbReference type="PANTHER" id="PTHR42716:SF1">
    <property type="entry name" value="SLL0471 PROTEIN"/>
    <property type="match status" value="1"/>
</dbReference>
<organism evidence="1 2">
    <name type="scientific">Paenibacillus ginsengarvi</name>
    <dbReference type="NCBI Taxonomy" id="400777"/>
    <lineage>
        <taxon>Bacteria</taxon>
        <taxon>Bacillati</taxon>
        <taxon>Bacillota</taxon>
        <taxon>Bacilli</taxon>
        <taxon>Bacillales</taxon>
        <taxon>Paenibacillaceae</taxon>
        <taxon>Paenibacillus</taxon>
    </lineage>
</organism>